<sequence>MGYDSFVDATEVMDAAPPLSHWGEAELLDALRETERQRRRLYARELALLAEIDTRGIATSRGYTPVGLVRALFAVGSGAAQQVHRHAKALCPAVAASGGLVAPALPVVAAALAEGAIGPEHVEAIRAAIRDLPSWTTPQERDTAENILCDAARDTEPRVVARLGREIRDRLDPDGDAPKDERLARPERCLDLQQRPDGRLRGSFELDAESGALLTNLLSPLTEPRAGENGGRDPRTRVQRQGDALVDVLKLAARCPDAPSEAGEPVTLLVSATLAELKQGIGRGLLDGHLDLSAAQIRRMACDCRAAPMVFGTRGDILDVGRTTRTVPRRIRRALIRRDGGCTFPGCDRKPKWCQAHHVLHWIDGGPTALWNLVLLCETHHRLIHHSGWDITLIDGAAHYVPPGYLDPERAPRRNTLHTHRVGPHFRSPALRQPGAGRLRTTCPQPAGNPWNHGATTAPP</sequence>
<dbReference type="Gene3D" id="1.10.30.50">
    <property type="match status" value="1"/>
</dbReference>
<comment type="caution">
    <text evidence="2">The sequence shown here is derived from an EMBL/GenBank/DDBJ whole genome shotgun (WGS) entry which is preliminary data.</text>
</comment>
<dbReference type="InterPro" id="IPR003615">
    <property type="entry name" value="HNH_nuc"/>
</dbReference>
<dbReference type="Pfam" id="PF02720">
    <property type="entry name" value="DUF222"/>
    <property type="match status" value="1"/>
</dbReference>
<evidence type="ECO:0000313" key="2">
    <source>
        <dbReference type="EMBL" id="PXY21021.1"/>
    </source>
</evidence>
<keyword evidence="3" id="KW-1185">Reference proteome</keyword>
<evidence type="ECO:0000313" key="3">
    <source>
        <dbReference type="Proteomes" id="UP000249915"/>
    </source>
</evidence>
<dbReference type="Proteomes" id="UP000249915">
    <property type="component" value="Unassembled WGS sequence"/>
</dbReference>
<feature type="region of interest" description="Disordered" evidence="1">
    <location>
        <begin position="419"/>
        <end position="460"/>
    </location>
</feature>
<dbReference type="InterPro" id="IPR003870">
    <property type="entry name" value="DUF222"/>
</dbReference>
<accession>A0A2V4AL41</accession>
<evidence type="ECO:0000256" key="1">
    <source>
        <dbReference type="SAM" id="MobiDB-lite"/>
    </source>
</evidence>
<gene>
    <name evidence="2" type="ORF">BAY60_26450</name>
</gene>
<dbReference type="SMART" id="SM00507">
    <property type="entry name" value="HNHc"/>
    <property type="match status" value="1"/>
</dbReference>
<dbReference type="EMBL" id="MASW01000006">
    <property type="protein sequence ID" value="PXY21021.1"/>
    <property type="molecule type" value="Genomic_DNA"/>
</dbReference>
<protein>
    <submittedName>
        <fullName evidence="2">Uncharacterized protein</fullName>
    </submittedName>
</protein>
<name>A0A2V4AL41_9PSEU</name>
<proteinExistence type="predicted"/>
<dbReference type="AlphaFoldDB" id="A0A2V4AL41"/>
<reference evidence="2 3" key="1">
    <citation type="submission" date="2016-07" db="EMBL/GenBank/DDBJ databases">
        <title>Draft genome sequence of Prauserella muralis DSM 45305, isolated from a mould-covered wall in an indoor environment.</title>
        <authorList>
            <person name="Ruckert C."/>
            <person name="Albersmeier A."/>
            <person name="Jiang C.-L."/>
            <person name="Jiang Y."/>
            <person name="Kalinowski J."/>
            <person name="Schneider O."/>
            <person name="Winkler A."/>
            <person name="Zotchev S.B."/>
        </authorList>
    </citation>
    <scope>NUCLEOTIDE SEQUENCE [LARGE SCALE GENOMIC DNA]</scope>
    <source>
        <strain evidence="2 3">DSM 45305</strain>
    </source>
</reference>
<organism evidence="2 3">
    <name type="scientific">Prauserella muralis</name>
    <dbReference type="NCBI Taxonomy" id="588067"/>
    <lineage>
        <taxon>Bacteria</taxon>
        <taxon>Bacillati</taxon>
        <taxon>Actinomycetota</taxon>
        <taxon>Actinomycetes</taxon>
        <taxon>Pseudonocardiales</taxon>
        <taxon>Pseudonocardiaceae</taxon>
        <taxon>Prauserella</taxon>
    </lineage>
</organism>
<dbReference type="CDD" id="cd00085">
    <property type="entry name" value="HNHc"/>
    <property type="match status" value="1"/>
</dbReference>